<feature type="transmembrane region" description="Helical" evidence="1">
    <location>
        <begin position="125"/>
        <end position="148"/>
    </location>
</feature>
<evidence type="ECO:0000256" key="1">
    <source>
        <dbReference type="SAM" id="Phobius"/>
    </source>
</evidence>
<accession>A0AAW4X3H1</accession>
<evidence type="ECO:0000313" key="2">
    <source>
        <dbReference type="EMBL" id="MCC4476976.1"/>
    </source>
</evidence>
<protein>
    <submittedName>
        <fullName evidence="2">Uncharacterized protein</fullName>
    </submittedName>
</protein>
<gene>
    <name evidence="3" type="ORF">HF865_09825</name>
    <name evidence="2" type="ORF">LMB76_01820</name>
</gene>
<dbReference type="AlphaFoldDB" id="A0AAW4X3H1"/>
<dbReference type="Proteomes" id="UP000587270">
    <property type="component" value="Unassembled WGS sequence"/>
</dbReference>
<name>A0AAW4X3H1_LIMRT</name>
<keyword evidence="1" id="KW-1133">Transmembrane helix</keyword>
<comment type="caution">
    <text evidence="2">The sequence shown here is derived from an EMBL/GenBank/DDBJ whole genome shotgun (WGS) entry which is preliminary data.</text>
</comment>
<organism evidence="2 5">
    <name type="scientific">Limosilactobacillus reuteri</name>
    <name type="common">Lactobacillus reuteri</name>
    <dbReference type="NCBI Taxonomy" id="1598"/>
    <lineage>
        <taxon>Bacteria</taxon>
        <taxon>Bacillati</taxon>
        <taxon>Bacillota</taxon>
        <taxon>Bacilli</taxon>
        <taxon>Lactobacillales</taxon>
        <taxon>Lactobacillaceae</taxon>
        <taxon>Limosilactobacillus</taxon>
    </lineage>
</organism>
<dbReference type="EMBL" id="JAJGWB010000079">
    <property type="protein sequence ID" value="MCC4476976.1"/>
    <property type="molecule type" value="Genomic_DNA"/>
</dbReference>
<proteinExistence type="predicted"/>
<reference evidence="2" key="2">
    <citation type="submission" date="2021-10" db="EMBL/GenBank/DDBJ databases">
        <title>Evolutionary history and lifestyle of the vertebrate symbiont Limosilactobacillus reuteri.</title>
        <authorList>
            <person name="Zheng J."/>
            <person name="Li F."/>
            <person name="Gaenzle M."/>
            <person name="Walter J."/>
        </authorList>
    </citation>
    <scope>NUCLEOTIDE SEQUENCE</scope>
    <source>
        <strain evidence="2">GQ_1_3_1</strain>
    </source>
</reference>
<evidence type="ECO:0000313" key="4">
    <source>
        <dbReference type="Proteomes" id="UP000587270"/>
    </source>
</evidence>
<dbReference type="Proteomes" id="UP001198026">
    <property type="component" value="Unassembled WGS sequence"/>
</dbReference>
<feature type="transmembrane region" description="Helical" evidence="1">
    <location>
        <begin position="154"/>
        <end position="171"/>
    </location>
</feature>
<reference evidence="3 4" key="1">
    <citation type="submission" date="2020-04" db="EMBL/GenBank/DDBJ databases">
        <authorList>
            <person name="Hitch T.C.A."/>
            <person name="Wylensek D."/>
            <person name="Clavel T."/>
        </authorList>
    </citation>
    <scope>NUCLEOTIDE SEQUENCE [LARGE SCALE GENOMIC DNA]</scope>
    <source>
        <strain evidence="3 4">WCA-386-APC-4I</strain>
    </source>
</reference>
<keyword evidence="1" id="KW-0472">Membrane</keyword>
<keyword evidence="1" id="KW-0812">Transmembrane</keyword>
<evidence type="ECO:0000313" key="5">
    <source>
        <dbReference type="Proteomes" id="UP001198026"/>
    </source>
</evidence>
<dbReference type="EMBL" id="JABAFN010000054">
    <property type="protein sequence ID" value="NME22967.1"/>
    <property type="molecule type" value="Genomic_DNA"/>
</dbReference>
<dbReference type="RefSeq" id="WP_085719896.1">
    <property type="nucleotide sequence ID" value="NZ_CP065331.1"/>
</dbReference>
<sequence length="181" mass="20662">MLDEYVRNWDSLTQQVGKIQDGQVQFSQSVQRLLSSMAYYVKNKQITVDASTMEALREVVEARTNNSLDKYVGKVQAQAIDANFQKLVNAINAQEEPIQQKLDLIDQRLDGIDDRVEQLDRVFTILMYVTFAMLLAGAFAGMTLWINALNHHPVLAWIVLLVIVVLGIWSYKRAKKESEDE</sequence>
<evidence type="ECO:0000313" key="3">
    <source>
        <dbReference type="EMBL" id="NME22967.1"/>
    </source>
</evidence>